<sequence length="193" mass="20377">MSHAAPNSGGAGAGVSTHSASRLQRSMLQIPLSSAARTPAMQATTNQEADGPMADTAAAYASQASNSTMPAPDTLPAPGGVSALSQQQQQQQQQSIPMLDMGVGASFADGDLIDEDMMNRSQDAPYRKQFNTDSASSSIPYIPPHSPDIQPFASPFERYLSLFVVTIKKSPYYPKADQSDLLTPTERAEQAAA</sequence>
<dbReference type="Proteomes" id="UP001186974">
    <property type="component" value="Unassembled WGS sequence"/>
</dbReference>
<evidence type="ECO:0000313" key="2">
    <source>
        <dbReference type="Proteomes" id="UP001186974"/>
    </source>
</evidence>
<gene>
    <name evidence="1" type="ORF">LTS18_001034</name>
</gene>
<organism evidence="1 2">
    <name type="scientific">Coniosporium uncinatum</name>
    <dbReference type="NCBI Taxonomy" id="93489"/>
    <lineage>
        <taxon>Eukaryota</taxon>
        <taxon>Fungi</taxon>
        <taxon>Dikarya</taxon>
        <taxon>Ascomycota</taxon>
        <taxon>Pezizomycotina</taxon>
        <taxon>Dothideomycetes</taxon>
        <taxon>Dothideomycetes incertae sedis</taxon>
        <taxon>Coniosporium</taxon>
    </lineage>
</organism>
<reference evidence="1" key="1">
    <citation type="submission" date="2024-09" db="EMBL/GenBank/DDBJ databases">
        <title>Black Yeasts Isolated from many extreme environments.</title>
        <authorList>
            <person name="Coleine C."/>
            <person name="Stajich J.E."/>
            <person name="Selbmann L."/>
        </authorList>
    </citation>
    <scope>NUCLEOTIDE SEQUENCE</scope>
    <source>
        <strain evidence="1">CCFEE 5737</strain>
    </source>
</reference>
<proteinExistence type="predicted"/>
<protein>
    <submittedName>
        <fullName evidence="1">Uncharacterized protein</fullName>
    </submittedName>
</protein>
<comment type="caution">
    <text evidence="1">The sequence shown here is derived from an EMBL/GenBank/DDBJ whole genome shotgun (WGS) entry which is preliminary data.</text>
</comment>
<evidence type="ECO:0000313" key="1">
    <source>
        <dbReference type="EMBL" id="KAK3067575.1"/>
    </source>
</evidence>
<dbReference type="EMBL" id="JAWDJW010005489">
    <property type="protein sequence ID" value="KAK3067575.1"/>
    <property type="molecule type" value="Genomic_DNA"/>
</dbReference>
<keyword evidence="2" id="KW-1185">Reference proteome</keyword>
<accession>A0ACC3DFL0</accession>
<feature type="non-terminal residue" evidence="1">
    <location>
        <position position="193"/>
    </location>
</feature>
<name>A0ACC3DFL0_9PEZI</name>